<comment type="subcellular location">
    <subcellularLocation>
        <location evidence="1">Cell membrane</location>
        <topology evidence="1">Multi-pass membrane protein</topology>
    </subcellularLocation>
</comment>
<protein>
    <submittedName>
        <fullName evidence="10">Small conductance mechanosensitive channel</fullName>
    </submittedName>
</protein>
<feature type="domain" description="Mechanosensitive ion channel MscS" evidence="8">
    <location>
        <begin position="133"/>
        <end position="196"/>
    </location>
</feature>
<sequence>MIIPLKVENTEQAIQEAITFKEQMWKLFTDSAMWQSVFFSGIRIVFIFIMTRLAIVIVDRIIDRSMQRQEKSRLNMNPRRFVTVGELLKNVTSFVCNFFMIMLILTEFGVKIGPLMAGAGVIGLAVGFGAQSLVKDVITGFFIILEDQFAVGDVIQTGSYKGTVEMIGLRTTRIVSWTGEVHIIPNGLITSVTNYSLSNALAVVDIPWKTESNLEEAISIIKQAVSGLTERNEYVLSMPDVLGVQSLSTSEFVIRVAAECMPNTKEKVERQIQLEVRKALEQTEEIRQALQ</sequence>
<dbReference type="InterPro" id="IPR006685">
    <property type="entry name" value="MscS_channel_2nd"/>
</dbReference>
<feature type="transmembrane region" description="Helical" evidence="7">
    <location>
        <begin position="83"/>
        <end position="106"/>
    </location>
</feature>
<keyword evidence="6 7" id="KW-0472">Membrane</keyword>
<organism evidence="10 11">
    <name type="scientific">Paenibacillus sediminis</name>
    <dbReference type="NCBI Taxonomy" id="664909"/>
    <lineage>
        <taxon>Bacteria</taxon>
        <taxon>Bacillati</taxon>
        <taxon>Bacillota</taxon>
        <taxon>Bacilli</taxon>
        <taxon>Bacillales</taxon>
        <taxon>Paenibacillaceae</taxon>
        <taxon>Paenibacillus</taxon>
    </lineage>
</organism>
<comment type="caution">
    <text evidence="10">The sequence shown here is derived from an EMBL/GenBank/DDBJ whole genome shotgun (WGS) entry which is preliminary data.</text>
</comment>
<feature type="transmembrane region" description="Helical" evidence="7">
    <location>
        <begin position="37"/>
        <end position="62"/>
    </location>
</feature>
<dbReference type="InterPro" id="IPR049142">
    <property type="entry name" value="MS_channel_1st"/>
</dbReference>
<feature type="transmembrane region" description="Helical" evidence="7">
    <location>
        <begin position="112"/>
        <end position="134"/>
    </location>
</feature>
<evidence type="ECO:0000313" key="10">
    <source>
        <dbReference type="EMBL" id="MBP1938256.1"/>
    </source>
</evidence>
<dbReference type="SUPFAM" id="SSF82861">
    <property type="entry name" value="Mechanosensitive channel protein MscS (YggB), transmembrane region"/>
    <property type="match status" value="1"/>
</dbReference>
<evidence type="ECO:0000256" key="7">
    <source>
        <dbReference type="SAM" id="Phobius"/>
    </source>
</evidence>
<dbReference type="InterPro" id="IPR023408">
    <property type="entry name" value="MscS_beta-dom_sf"/>
</dbReference>
<gene>
    <name evidence="10" type="ORF">J2Z20_003175</name>
</gene>
<dbReference type="SUPFAM" id="SSF50182">
    <property type="entry name" value="Sm-like ribonucleoproteins"/>
    <property type="match status" value="1"/>
</dbReference>
<comment type="similarity">
    <text evidence="2">Belongs to the MscS (TC 1.A.23) family.</text>
</comment>
<reference evidence="10 11" key="1">
    <citation type="submission" date="2021-03" db="EMBL/GenBank/DDBJ databases">
        <title>Genomic Encyclopedia of Type Strains, Phase IV (KMG-IV): sequencing the most valuable type-strain genomes for metagenomic binning, comparative biology and taxonomic classification.</title>
        <authorList>
            <person name="Goeker M."/>
        </authorList>
    </citation>
    <scope>NUCLEOTIDE SEQUENCE [LARGE SCALE GENOMIC DNA]</scope>
    <source>
        <strain evidence="10 11">DSM 23491</strain>
    </source>
</reference>
<dbReference type="Gene3D" id="2.30.30.60">
    <property type="match status" value="1"/>
</dbReference>
<dbReference type="Gene3D" id="1.10.287.1260">
    <property type="match status" value="1"/>
</dbReference>
<evidence type="ECO:0000259" key="9">
    <source>
        <dbReference type="Pfam" id="PF21088"/>
    </source>
</evidence>
<evidence type="ECO:0000313" key="11">
    <source>
        <dbReference type="Proteomes" id="UP001519273"/>
    </source>
</evidence>
<dbReference type="Pfam" id="PF21088">
    <property type="entry name" value="MS_channel_1st"/>
    <property type="match status" value="1"/>
</dbReference>
<evidence type="ECO:0000256" key="6">
    <source>
        <dbReference type="ARBA" id="ARBA00023136"/>
    </source>
</evidence>
<name>A0ABS4H703_9BACL</name>
<proteinExistence type="inferred from homology"/>
<evidence type="ECO:0000256" key="3">
    <source>
        <dbReference type="ARBA" id="ARBA00022475"/>
    </source>
</evidence>
<dbReference type="InterPro" id="IPR011014">
    <property type="entry name" value="MscS_channel_TM-2"/>
</dbReference>
<evidence type="ECO:0000256" key="2">
    <source>
        <dbReference type="ARBA" id="ARBA00008017"/>
    </source>
</evidence>
<dbReference type="InterPro" id="IPR045276">
    <property type="entry name" value="YbiO_bact"/>
</dbReference>
<dbReference type="PANTHER" id="PTHR30460">
    <property type="entry name" value="MODERATE CONDUCTANCE MECHANOSENSITIVE CHANNEL YBIO"/>
    <property type="match status" value="1"/>
</dbReference>
<evidence type="ECO:0000256" key="1">
    <source>
        <dbReference type="ARBA" id="ARBA00004651"/>
    </source>
</evidence>
<dbReference type="Proteomes" id="UP001519273">
    <property type="component" value="Unassembled WGS sequence"/>
</dbReference>
<evidence type="ECO:0000256" key="4">
    <source>
        <dbReference type="ARBA" id="ARBA00022692"/>
    </source>
</evidence>
<dbReference type="PANTHER" id="PTHR30460:SF0">
    <property type="entry name" value="MODERATE CONDUCTANCE MECHANOSENSITIVE CHANNEL YBIO"/>
    <property type="match status" value="1"/>
</dbReference>
<dbReference type="Pfam" id="PF00924">
    <property type="entry name" value="MS_channel_2nd"/>
    <property type="match status" value="1"/>
</dbReference>
<evidence type="ECO:0000259" key="8">
    <source>
        <dbReference type="Pfam" id="PF00924"/>
    </source>
</evidence>
<keyword evidence="11" id="KW-1185">Reference proteome</keyword>
<keyword evidence="3" id="KW-1003">Cell membrane</keyword>
<dbReference type="RefSeq" id="WP_209852400.1">
    <property type="nucleotide sequence ID" value="NZ_CBCRVE010000012.1"/>
</dbReference>
<accession>A0ABS4H703</accession>
<evidence type="ECO:0000256" key="5">
    <source>
        <dbReference type="ARBA" id="ARBA00022989"/>
    </source>
</evidence>
<feature type="domain" description="Mechanosensitive ion channel transmembrane helices 2/3" evidence="9">
    <location>
        <begin position="90"/>
        <end position="131"/>
    </location>
</feature>
<dbReference type="Gene3D" id="3.30.70.100">
    <property type="match status" value="1"/>
</dbReference>
<dbReference type="InterPro" id="IPR010920">
    <property type="entry name" value="LSM_dom_sf"/>
</dbReference>
<dbReference type="EMBL" id="JAGGKP010000012">
    <property type="protein sequence ID" value="MBP1938256.1"/>
    <property type="molecule type" value="Genomic_DNA"/>
</dbReference>
<keyword evidence="4 7" id="KW-0812">Transmembrane</keyword>
<keyword evidence="5 7" id="KW-1133">Transmembrane helix</keyword>